<feature type="compositionally biased region" description="Basic and acidic residues" evidence="1">
    <location>
        <begin position="17"/>
        <end position="28"/>
    </location>
</feature>
<proteinExistence type="predicted"/>
<dbReference type="BioCyc" id="CNIT1237085:G1324-1705-MONOMER"/>
<gene>
    <name evidence="2" type="ordered locus">Ngar_c17070</name>
</gene>
<name>K0IFP7_NITGG</name>
<dbReference type="RefSeq" id="WP_015019177.1">
    <property type="nucleotide sequence ID" value="NC_018719.1"/>
</dbReference>
<evidence type="ECO:0000313" key="2">
    <source>
        <dbReference type="EMBL" id="AFU58640.1"/>
    </source>
</evidence>
<dbReference type="EMBL" id="CP002408">
    <property type="protein sequence ID" value="AFU58640.1"/>
    <property type="molecule type" value="Genomic_DNA"/>
</dbReference>
<evidence type="ECO:0000313" key="3">
    <source>
        <dbReference type="Proteomes" id="UP000008037"/>
    </source>
</evidence>
<reference evidence="2 3" key="1">
    <citation type="journal article" date="2012" name="Environ. Microbiol.">
        <title>The genome of the ammonia-oxidizing Candidatus Nitrososphaera gargensis: insights into metabolic versatility and environmental adaptations.</title>
        <authorList>
            <person name="Spang A."/>
            <person name="Poehlein A."/>
            <person name="Offre P."/>
            <person name="Zumbragel S."/>
            <person name="Haider S."/>
            <person name="Rychlik N."/>
            <person name="Nowka B."/>
            <person name="Schmeisser C."/>
            <person name="Lebedeva E.V."/>
            <person name="Rattei T."/>
            <person name="Bohm C."/>
            <person name="Schmid M."/>
            <person name="Galushko A."/>
            <person name="Hatzenpichler R."/>
            <person name="Weinmaier T."/>
            <person name="Daniel R."/>
            <person name="Schleper C."/>
            <person name="Spieck E."/>
            <person name="Streit W."/>
            <person name="Wagner M."/>
        </authorList>
    </citation>
    <scope>NUCLEOTIDE SEQUENCE [LARGE SCALE GENOMIC DNA]</scope>
    <source>
        <strain evidence="3">Ga9.2</strain>
    </source>
</reference>
<organism evidence="2 3">
    <name type="scientific">Nitrososphaera gargensis (strain Ga9.2)</name>
    <dbReference type="NCBI Taxonomy" id="1237085"/>
    <lineage>
        <taxon>Archaea</taxon>
        <taxon>Nitrososphaerota</taxon>
        <taxon>Nitrososphaeria</taxon>
        <taxon>Nitrososphaerales</taxon>
        <taxon>Nitrososphaeraceae</taxon>
        <taxon>Nitrososphaera</taxon>
    </lineage>
</organism>
<dbReference type="HOGENOM" id="CLU_1551872_0_0_2"/>
<accession>K0IFP7</accession>
<keyword evidence="3" id="KW-1185">Reference proteome</keyword>
<sequence>MAKQASTAVSSGQKTQTAREDNGKSKSKEKLHWTKVTLDLTTEELEIYKQIADRFDTPLADYLVNEIRDSSRGLCEPEFVGAPFAHTSKSRLKAIIELAEKQKPDTDDIVTLSIKVNRKHWDRFMKLPEPVRQAYLERVVDDTVEEIFKDPKMLGYYMNEYTKEKGDLKSLA</sequence>
<dbReference type="Proteomes" id="UP000008037">
    <property type="component" value="Chromosome"/>
</dbReference>
<feature type="region of interest" description="Disordered" evidence="1">
    <location>
        <begin position="1"/>
        <end position="28"/>
    </location>
</feature>
<dbReference type="KEGG" id="nga:Ngar_c17070"/>
<dbReference type="GeneID" id="13795570"/>
<evidence type="ECO:0000256" key="1">
    <source>
        <dbReference type="SAM" id="MobiDB-lite"/>
    </source>
</evidence>
<feature type="compositionally biased region" description="Polar residues" evidence="1">
    <location>
        <begin position="1"/>
        <end position="16"/>
    </location>
</feature>
<dbReference type="AlphaFoldDB" id="K0IFP7"/>
<protein>
    <submittedName>
        <fullName evidence="2">Uncharacterized protein</fullName>
    </submittedName>
</protein>
<dbReference type="InParanoid" id="K0IFP7"/>